<dbReference type="EMBL" id="CAXKWB010036590">
    <property type="protein sequence ID" value="CAL4148614.1"/>
    <property type="molecule type" value="Genomic_DNA"/>
</dbReference>
<comment type="caution">
    <text evidence="2">The sequence shown here is derived from an EMBL/GenBank/DDBJ whole genome shotgun (WGS) entry which is preliminary data.</text>
</comment>
<feature type="non-terminal residue" evidence="2">
    <location>
        <position position="162"/>
    </location>
</feature>
<name>A0AAV2RYX3_MEGNR</name>
<keyword evidence="1" id="KW-0472">Membrane</keyword>
<evidence type="ECO:0000313" key="2">
    <source>
        <dbReference type="EMBL" id="CAL4148614.1"/>
    </source>
</evidence>
<gene>
    <name evidence="2" type="ORF">MNOR_LOCUS30263</name>
</gene>
<keyword evidence="1" id="KW-1133">Transmembrane helix</keyword>
<keyword evidence="3" id="KW-1185">Reference proteome</keyword>
<keyword evidence="1" id="KW-0812">Transmembrane</keyword>
<dbReference type="AlphaFoldDB" id="A0AAV2RYX3"/>
<evidence type="ECO:0000313" key="3">
    <source>
        <dbReference type="Proteomes" id="UP001497623"/>
    </source>
</evidence>
<feature type="transmembrane region" description="Helical" evidence="1">
    <location>
        <begin position="51"/>
        <end position="77"/>
    </location>
</feature>
<evidence type="ECO:0000256" key="1">
    <source>
        <dbReference type="SAM" id="Phobius"/>
    </source>
</evidence>
<dbReference type="Proteomes" id="UP001497623">
    <property type="component" value="Unassembled WGS sequence"/>
</dbReference>
<feature type="transmembrane region" description="Helical" evidence="1">
    <location>
        <begin position="97"/>
        <end position="119"/>
    </location>
</feature>
<reference evidence="2 3" key="1">
    <citation type="submission" date="2024-05" db="EMBL/GenBank/DDBJ databases">
        <authorList>
            <person name="Wallberg A."/>
        </authorList>
    </citation>
    <scope>NUCLEOTIDE SEQUENCE [LARGE SCALE GENOMIC DNA]</scope>
</reference>
<protein>
    <submittedName>
        <fullName evidence="2">Uncharacterized protein</fullName>
    </submittedName>
</protein>
<accession>A0AAV2RYX3</accession>
<sequence length="162" mass="17712">MAYQQPPYQTTVMQPAVVVPVVTTNSRFGFVNSFPSPGPAHLRNGARCCGILVPGMCIIFMCFIGCGLFFMGLFILMTTNWDMDFWRRFNMSYPPTLIPGIILPLIGVLLAVPSCYLCGVAKKKYNVERSQQNTAPHSEPYTNTSGHIYSGQGQPAAGVPVA</sequence>
<organism evidence="2 3">
    <name type="scientific">Meganyctiphanes norvegica</name>
    <name type="common">Northern krill</name>
    <name type="synonym">Thysanopoda norvegica</name>
    <dbReference type="NCBI Taxonomy" id="48144"/>
    <lineage>
        <taxon>Eukaryota</taxon>
        <taxon>Metazoa</taxon>
        <taxon>Ecdysozoa</taxon>
        <taxon>Arthropoda</taxon>
        <taxon>Crustacea</taxon>
        <taxon>Multicrustacea</taxon>
        <taxon>Malacostraca</taxon>
        <taxon>Eumalacostraca</taxon>
        <taxon>Eucarida</taxon>
        <taxon>Euphausiacea</taxon>
        <taxon>Euphausiidae</taxon>
        <taxon>Meganyctiphanes</taxon>
    </lineage>
</organism>
<proteinExistence type="predicted"/>